<gene>
    <name evidence="2" type="ORF">HD601_005693</name>
</gene>
<evidence type="ECO:0000313" key="2">
    <source>
        <dbReference type="EMBL" id="MBB5791118.1"/>
    </source>
</evidence>
<dbReference type="SUPFAM" id="SSF51445">
    <property type="entry name" value="(Trans)glycosidases"/>
    <property type="match status" value="1"/>
</dbReference>
<dbReference type="RefSeq" id="WP_184827629.1">
    <property type="nucleotide sequence ID" value="NZ_JACHMM010000001.1"/>
</dbReference>
<feature type="chain" id="PRO_5030692332" description="Beta-glucuronidase C-terminal domain-containing protein" evidence="1">
    <location>
        <begin position="31"/>
        <end position="503"/>
    </location>
</feature>
<dbReference type="Gene3D" id="3.20.20.80">
    <property type="entry name" value="Glycosidases"/>
    <property type="match status" value="1"/>
</dbReference>
<dbReference type="Proteomes" id="UP000542813">
    <property type="component" value="Unassembled WGS sequence"/>
</dbReference>
<protein>
    <recommendedName>
        <fullName evidence="4">Beta-glucuronidase C-terminal domain-containing protein</fullName>
    </recommendedName>
</protein>
<keyword evidence="3" id="KW-1185">Reference proteome</keyword>
<feature type="signal peptide" evidence="1">
    <location>
        <begin position="1"/>
        <end position="30"/>
    </location>
</feature>
<sequence>MTQRRRSARRPLALLAVALPAVLLAPPALADDEPAEALPPAATVATTYDFDDAHAFDGLGSNVWMNNENADGRDRVLDELEMRWVRVASGRPVVPADRLDAAGHSVEAILGLFREFMAPTVPANADRLTGVMNELGIGQQMVVWTMPAPWITVRTTDCPENATRCVFAEDDHLDEYANYVTAEVLFAREIGLPADLVEIGNEPDGYWNTLFTPEQYARQVTLTRDALDAHGLTDVGIQGPGTGSQRNAVPYLDALVETGAIDDLAALSVHDYDTSYTDRCDERLCIETPVGMSDEFQAALDRLGIDLRINVTEYTNRDRAMFNSAPYDCDDGSAGAGRRNGVCGLNHPEYALWLVTEGLKLFADGASSVLQWELTDQSWQPVNWGIVRRDGQVRPSYHAFRTMQERMGHATSVVRGSTSDRDVITAAFRVGSEVVVVVSNLTDRDVTLRPVVRGLSRPPTRVVDQQIYSGDTGQSTPADVVLSGQSALRVQVPPRSLVAITLS</sequence>
<evidence type="ECO:0008006" key="4">
    <source>
        <dbReference type="Google" id="ProtNLM"/>
    </source>
</evidence>
<dbReference type="EMBL" id="JACHMM010000001">
    <property type="protein sequence ID" value="MBB5791118.1"/>
    <property type="molecule type" value="Genomic_DNA"/>
</dbReference>
<reference evidence="2 3" key="1">
    <citation type="submission" date="2020-08" db="EMBL/GenBank/DDBJ databases">
        <title>Sequencing the genomes of 1000 actinobacteria strains.</title>
        <authorList>
            <person name="Klenk H.-P."/>
        </authorList>
    </citation>
    <scope>NUCLEOTIDE SEQUENCE [LARGE SCALE GENOMIC DNA]</scope>
    <source>
        <strain evidence="2 3">DSM 102122</strain>
    </source>
</reference>
<dbReference type="AlphaFoldDB" id="A0A7W9GW25"/>
<organism evidence="2 3">
    <name type="scientific">Jiangella mangrovi</name>
    <dbReference type="NCBI Taxonomy" id="1524084"/>
    <lineage>
        <taxon>Bacteria</taxon>
        <taxon>Bacillati</taxon>
        <taxon>Actinomycetota</taxon>
        <taxon>Actinomycetes</taxon>
        <taxon>Jiangellales</taxon>
        <taxon>Jiangellaceae</taxon>
        <taxon>Jiangella</taxon>
    </lineage>
</organism>
<dbReference type="InterPro" id="IPR017853">
    <property type="entry name" value="GH"/>
</dbReference>
<proteinExistence type="predicted"/>
<evidence type="ECO:0000256" key="1">
    <source>
        <dbReference type="SAM" id="SignalP"/>
    </source>
</evidence>
<name>A0A7W9GW25_9ACTN</name>
<accession>A0A7W9GW25</accession>
<evidence type="ECO:0000313" key="3">
    <source>
        <dbReference type="Proteomes" id="UP000542813"/>
    </source>
</evidence>
<keyword evidence="1" id="KW-0732">Signal</keyword>
<comment type="caution">
    <text evidence="2">The sequence shown here is derived from an EMBL/GenBank/DDBJ whole genome shotgun (WGS) entry which is preliminary data.</text>
</comment>